<keyword evidence="8" id="KW-1185">Reference proteome</keyword>
<dbReference type="Gene3D" id="3.40.50.2300">
    <property type="match status" value="1"/>
</dbReference>
<name>A0ABC9CFC2_9POAL</name>
<comment type="caution">
    <text evidence="5">Lacks conserved residue(s) required for the propagation of feature annotation.</text>
</comment>
<dbReference type="SUPFAM" id="SSF52172">
    <property type="entry name" value="CheY-like"/>
    <property type="match status" value="1"/>
</dbReference>
<evidence type="ECO:0000256" key="4">
    <source>
        <dbReference type="ARBA" id="ARBA00023242"/>
    </source>
</evidence>
<dbReference type="PANTHER" id="PTHR43874:SF92">
    <property type="entry name" value="TWO-COMPONENT RESPONSE REGULATOR ORR28"/>
    <property type="match status" value="1"/>
</dbReference>
<organism evidence="7 8">
    <name type="scientific">Urochloa decumbens</name>
    <dbReference type="NCBI Taxonomy" id="240449"/>
    <lineage>
        <taxon>Eukaryota</taxon>
        <taxon>Viridiplantae</taxon>
        <taxon>Streptophyta</taxon>
        <taxon>Embryophyta</taxon>
        <taxon>Tracheophyta</taxon>
        <taxon>Spermatophyta</taxon>
        <taxon>Magnoliopsida</taxon>
        <taxon>Liliopsida</taxon>
        <taxon>Poales</taxon>
        <taxon>Poaceae</taxon>
        <taxon>PACMAD clade</taxon>
        <taxon>Panicoideae</taxon>
        <taxon>Panicodae</taxon>
        <taxon>Paniceae</taxon>
        <taxon>Melinidinae</taxon>
        <taxon>Urochloa</taxon>
    </lineage>
</organism>
<protein>
    <recommendedName>
        <fullName evidence="6">Response regulatory domain-containing protein</fullName>
    </recommendedName>
</protein>
<dbReference type="GO" id="GO:0000160">
    <property type="term" value="P:phosphorelay signal transduction system"/>
    <property type="evidence" value="ECO:0007669"/>
    <property type="project" value="UniProtKB-KW"/>
</dbReference>
<proteinExistence type="predicted"/>
<evidence type="ECO:0000256" key="3">
    <source>
        <dbReference type="ARBA" id="ARBA00023163"/>
    </source>
</evidence>
<dbReference type="InterPro" id="IPR011006">
    <property type="entry name" value="CheY-like_superfamily"/>
</dbReference>
<evidence type="ECO:0000256" key="2">
    <source>
        <dbReference type="ARBA" id="ARBA00023015"/>
    </source>
</evidence>
<keyword evidence="1" id="KW-0902">Two-component regulatory system</keyword>
<dbReference type="Gene3D" id="1.10.10.60">
    <property type="entry name" value="Homeodomain-like"/>
    <property type="match status" value="1"/>
</dbReference>
<dbReference type="PANTHER" id="PTHR43874">
    <property type="entry name" value="TWO-COMPONENT RESPONSE REGULATOR"/>
    <property type="match status" value="1"/>
</dbReference>
<dbReference type="PROSITE" id="PS50110">
    <property type="entry name" value="RESPONSE_REGULATORY"/>
    <property type="match status" value="1"/>
</dbReference>
<reference evidence="7" key="1">
    <citation type="submission" date="2024-10" db="EMBL/GenBank/DDBJ databases">
        <authorList>
            <person name="Ryan C."/>
        </authorList>
    </citation>
    <scope>NUCLEOTIDE SEQUENCE [LARGE SCALE GENOMIC DNA]</scope>
</reference>
<accession>A0ABC9CFC2</accession>
<dbReference type="Proteomes" id="UP001497457">
    <property type="component" value="Chromosome 29rd"/>
</dbReference>
<keyword evidence="2" id="KW-0805">Transcription regulation</keyword>
<evidence type="ECO:0000313" key="8">
    <source>
        <dbReference type="Proteomes" id="UP001497457"/>
    </source>
</evidence>
<dbReference type="InterPro" id="IPR045279">
    <property type="entry name" value="ARR-like"/>
</dbReference>
<evidence type="ECO:0000259" key="6">
    <source>
        <dbReference type="PROSITE" id="PS50110"/>
    </source>
</evidence>
<dbReference type="Pfam" id="PF00072">
    <property type="entry name" value="Response_reg"/>
    <property type="match status" value="1"/>
</dbReference>
<dbReference type="SMART" id="SM00448">
    <property type="entry name" value="REC"/>
    <property type="match status" value="1"/>
</dbReference>
<evidence type="ECO:0000256" key="5">
    <source>
        <dbReference type="PROSITE-ProRule" id="PRU00169"/>
    </source>
</evidence>
<evidence type="ECO:0000313" key="7">
    <source>
        <dbReference type="EMBL" id="CAL5017631.1"/>
    </source>
</evidence>
<feature type="domain" description="Response regulatory" evidence="6">
    <location>
        <begin position="13"/>
        <end position="129"/>
    </location>
</feature>
<dbReference type="InterPro" id="IPR001789">
    <property type="entry name" value="Sig_transdc_resp-reg_receiver"/>
</dbReference>
<sequence>MGTQRPEGSAKLSVLVVDEDLCHANLASCILAKHDFQVMVYTSPTEALKFLKDHEKDIDFALVAMNMKEMHGFQFVDICRESHKDLQLIMMSVEMAWPMVKRCVELGARFLVKKPLDANTISEIWQHLDNKFLRWEKIKYTFQGIEGTRDDVYKDEKNFRDSANKQTVTQLIWTPFLQRKFLEALELLGEAATPKMIQLIMNVNSIDRKQISTHLQKHRKKIKKQLRNANAKKYRDGSSSLAHLQICETDPNTYEYDPKYQPADRLDADMYLDQTESSEETQAKYTYEAMRRALKFGIVFDESQLLNDPPVKQASKGEVDMIGDGNSGEDWSYAFSDKNVVSETHNVGNANGIMETHNVGNANGIMEKGDPNSNDAAQAQVFKLVAYSDSEDGEEL</sequence>
<evidence type="ECO:0000256" key="1">
    <source>
        <dbReference type="ARBA" id="ARBA00023012"/>
    </source>
</evidence>
<dbReference type="InterPro" id="IPR006447">
    <property type="entry name" value="Myb_dom_plants"/>
</dbReference>
<dbReference type="EMBL" id="OZ075139">
    <property type="protein sequence ID" value="CAL5017631.1"/>
    <property type="molecule type" value="Genomic_DNA"/>
</dbReference>
<dbReference type="InterPro" id="IPR009057">
    <property type="entry name" value="Homeodomain-like_sf"/>
</dbReference>
<keyword evidence="4" id="KW-0539">Nucleus</keyword>
<gene>
    <name evidence="7" type="ORF">URODEC1_LOCUS73896</name>
</gene>
<keyword evidence="3" id="KW-0804">Transcription</keyword>
<dbReference type="SUPFAM" id="SSF46689">
    <property type="entry name" value="Homeodomain-like"/>
    <property type="match status" value="1"/>
</dbReference>
<dbReference type="AlphaFoldDB" id="A0ABC9CFC2"/>
<dbReference type="NCBIfam" id="TIGR01557">
    <property type="entry name" value="myb_SHAQKYF"/>
    <property type="match status" value="1"/>
</dbReference>